<name>A0A927PZ12_9ACTN</name>
<dbReference type="EMBL" id="JACYXZ010000002">
    <property type="protein sequence ID" value="MBD8869353.1"/>
    <property type="molecule type" value="Genomic_DNA"/>
</dbReference>
<dbReference type="InterPro" id="IPR016181">
    <property type="entry name" value="Acyl_CoA_acyltransferase"/>
</dbReference>
<evidence type="ECO:0000259" key="1">
    <source>
        <dbReference type="PROSITE" id="PS51186"/>
    </source>
</evidence>
<gene>
    <name evidence="2" type="ORF">IE331_06940</name>
</gene>
<organism evidence="2 3">
    <name type="scientific">Nocardioides donggukensis</name>
    <dbReference type="NCBI Taxonomy" id="2774019"/>
    <lineage>
        <taxon>Bacteria</taxon>
        <taxon>Bacillati</taxon>
        <taxon>Actinomycetota</taxon>
        <taxon>Actinomycetes</taxon>
        <taxon>Propionibacteriales</taxon>
        <taxon>Nocardioidaceae</taxon>
        <taxon>Nocardioides</taxon>
    </lineage>
</organism>
<accession>A0A927PZ12</accession>
<dbReference type="GO" id="GO:0016747">
    <property type="term" value="F:acyltransferase activity, transferring groups other than amino-acyl groups"/>
    <property type="evidence" value="ECO:0007669"/>
    <property type="project" value="InterPro"/>
</dbReference>
<dbReference type="Pfam" id="PF00583">
    <property type="entry name" value="Acetyltransf_1"/>
    <property type="match status" value="1"/>
</dbReference>
<dbReference type="Proteomes" id="UP000616839">
    <property type="component" value="Unassembled WGS sequence"/>
</dbReference>
<dbReference type="SUPFAM" id="SSF55729">
    <property type="entry name" value="Acyl-CoA N-acyltransferases (Nat)"/>
    <property type="match status" value="2"/>
</dbReference>
<keyword evidence="3" id="KW-1185">Reference proteome</keyword>
<protein>
    <submittedName>
        <fullName evidence="2">GNAT family N-acetyltransferase</fullName>
    </submittedName>
</protein>
<proteinExistence type="predicted"/>
<comment type="caution">
    <text evidence="2">The sequence shown here is derived from an EMBL/GenBank/DDBJ whole genome shotgun (WGS) entry which is preliminary data.</text>
</comment>
<reference evidence="2" key="1">
    <citation type="submission" date="2020-09" db="EMBL/GenBank/DDBJ databases">
        <title>Nocardioides sp. strain MJB4 16S ribosomal RNA gene Genome sequencing and assembly.</title>
        <authorList>
            <person name="Kim I."/>
        </authorList>
    </citation>
    <scope>NUCLEOTIDE SEQUENCE</scope>
    <source>
        <strain evidence="2">MJB4</strain>
    </source>
</reference>
<dbReference type="Gene3D" id="3.40.630.30">
    <property type="match status" value="1"/>
</dbReference>
<dbReference type="CDD" id="cd04301">
    <property type="entry name" value="NAT_SF"/>
    <property type="match status" value="1"/>
</dbReference>
<dbReference type="PROSITE" id="PS51186">
    <property type="entry name" value="GNAT"/>
    <property type="match status" value="1"/>
</dbReference>
<evidence type="ECO:0000313" key="2">
    <source>
        <dbReference type="EMBL" id="MBD8869353.1"/>
    </source>
</evidence>
<sequence>MPPMTPTEAAGWLRHGWDGEPPLGFLGYADGTPVGYAEYSTSTWDNLHLAWLWIGVHPDRRRRGHGTELLCAMEERARSEGRTSIGVDGWDTAPCEPFAAAHGLVRRSAEVVRRQVMAEVDWARVESLHAEAAAAAADYELVRRTGATPDEDLAALAEITAAINDAPTDDLDIEDEVFPPARVRDYETAMIGQGRVLHRVLARHRGTGAPAGHTVVVVEGERPHLGEQHDTAVARDHRGHRLGLLLKTEMLLWLREVEPRLEQFDTWNAESNAHMVAVNELLGYRVVGRMLDFQRDVRDAIRRDPDRPL</sequence>
<dbReference type="InterPro" id="IPR000182">
    <property type="entry name" value="GNAT_dom"/>
</dbReference>
<feature type="domain" description="N-acetyltransferase" evidence="1">
    <location>
        <begin position="1"/>
        <end position="131"/>
    </location>
</feature>
<evidence type="ECO:0000313" key="3">
    <source>
        <dbReference type="Proteomes" id="UP000616839"/>
    </source>
</evidence>
<dbReference type="AlphaFoldDB" id="A0A927PZ12"/>